<dbReference type="InterPro" id="IPR026444">
    <property type="entry name" value="Secre_tail"/>
</dbReference>
<evidence type="ECO:0000313" key="6">
    <source>
        <dbReference type="Proteomes" id="UP000271339"/>
    </source>
</evidence>
<dbReference type="GO" id="GO:0035591">
    <property type="term" value="F:signaling adaptor activity"/>
    <property type="evidence" value="ECO:0007669"/>
    <property type="project" value="TreeGrafter"/>
</dbReference>
<reference evidence="5 6" key="1">
    <citation type="submission" date="2018-10" db="EMBL/GenBank/DDBJ databases">
        <title>Genomic Encyclopedia of Archaeal and Bacterial Type Strains, Phase II (KMG-II): from individual species to whole genera.</title>
        <authorList>
            <person name="Goeker M."/>
        </authorList>
    </citation>
    <scope>NUCLEOTIDE SEQUENCE [LARGE SCALE GENOMIC DNA]</scope>
    <source>
        <strain evidence="5 6">DSM 23424</strain>
    </source>
</reference>
<evidence type="ECO:0000313" key="5">
    <source>
        <dbReference type="EMBL" id="RMA56244.1"/>
    </source>
</evidence>
<dbReference type="RefSeq" id="WP_121908952.1">
    <property type="nucleotide sequence ID" value="NZ_REFC01000019.1"/>
</dbReference>
<dbReference type="Proteomes" id="UP000271339">
    <property type="component" value="Unassembled WGS sequence"/>
</dbReference>
<dbReference type="AlphaFoldDB" id="A0A3L9Y772"/>
<accession>A0A3L9Y772</accession>
<dbReference type="InterPro" id="IPR052574">
    <property type="entry name" value="CDIRP"/>
</dbReference>
<evidence type="ECO:0000256" key="1">
    <source>
        <dbReference type="ARBA" id="ARBA00022614"/>
    </source>
</evidence>
<dbReference type="EMBL" id="REFC01000019">
    <property type="protein sequence ID" value="RMA56244.1"/>
    <property type="molecule type" value="Genomic_DNA"/>
</dbReference>
<dbReference type="PANTHER" id="PTHR47566:SF1">
    <property type="entry name" value="PROTEIN NUD1"/>
    <property type="match status" value="1"/>
</dbReference>
<dbReference type="PANTHER" id="PTHR47566">
    <property type="match status" value="1"/>
</dbReference>
<comment type="caution">
    <text evidence="5">The sequence shown here is derived from an EMBL/GenBank/DDBJ whole genome shotgun (WGS) entry which is preliminary data.</text>
</comment>
<evidence type="ECO:0000256" key="3">
    <source>
        <dbReference type="ARBA" id="ARBA00022737"/>
    </source>
</evidence>
<dbReference type="SUPFAM" id="SSF52058">
    <property type="entry name" value="L domain-like"/>
    <property type="match status" value="1"/>
</dbReference>
<dbReference type="NCBIfam" id="TIGR04183">
    <property type="entry name" value="Por_Secre_tail"/>
    <property type="match status" value="1"/>
</dbReference>
<keyword evidence="2" id="KW-0732">Signal</keyword>
<evidence type="ECO:0000256" key="2">
    <source>
        <dbReference type="ARBA" id="ARBA00022729"/>
    </source>
</evidence>
<keyword evidence="6" id="KW-1185">Reference proteome</keyword>
<proteinExistence type="predicted"/>
<name>A0A3L9Y772_9FLAO</name>
<protein>
    <submittedName>
        <fullName evidence="5">Putative secreted protein (Por secretion system target)</fullName>
    </submittedName>
</protein>
<evidence type="ECO:0000259" key="4">
    <source>
        <dbReference type="Pfam" id="PF18962"/>
    </source>
</evidence>
<keyword evidence="1" id="KW-0433">Leucine-rich repeat</keyword>
<dbReference type="Gene3D" id="3.80.10.10">
    <property type="entry name" value="Ribonuclease Inhibitor"/>
    <property type="match status" value="1"/>
</dbReference>
<sequence length="355" mass="39380">MAYIILTIFSAMKYSYLIASIFICSIANSQIVDIPDVNFKNALVNESVAGLNGNTSLEDVDTNNDGEIQVSEAIAVTSLQVIGFEIESLEGIQSFVNLTILYCMDNYIATIDLSQNIEIDELWVNNNELTSLDVSNLPLLEWLSCSVNLLTSLDVSQNPELRIFRASFNQLTDLDVSQNLALEHLWCSTNELTTMDISNNILINNLSIGNNQLTSLNIQNTNNHNITRMWAYNNPDLTCILVDDQTFVYPVCDQPGNTGWCKDATASYSDTLAGCNLGFEVNNVSIAVIYPNPAKDILYISSEELLDEINIYSLSGKLLLNLSSEIIDISALAPGIYFAEIVNDDKKTIQKFIKH</sequence>
<organism evidence="5 6">
    <name type="scientific">Ulvibacter antarcticus</name>
    <dbReference type="NCBI Taxonomy" id="442714"/>
    <lineage>
        <taxon>Bacteria</taxon>
        <taxon>Pseudomonadati</taxon>
        <taxon>Bacteroidota</taxon>
        <taxon>Flavobacteriia</taxon>
        <taxon>Flavobacteriales</taxon>
        <taxon>Flavobacteriaceae</taxon>
        <taxon>Ulvibacter</taxon>
    </lineage>
</organism>
<dbReference type="Pfam" id="PF18962">
    <property type="entry name" value="Por_Secre_tail"/>
    <property type="match status" value="1"/>
</dbReference>
<keyword evidence="3" id="KW-0677">Repeat</keyword>
<feature type="domain" description="Secretion system C-terminal sorting" evidence="4">
    <location>
        <begin position="289"/>
        <end position="353"/>
    </location>
</feature>
<dbReference type="OrthoDB" id="8901262at2"/>
<gene>
    <name evidence="5" type="ORF">BXY75_3441</name>
</gene>
<dbReference type="InterPro" id="IPR032675">
    <property type="entry name" value="LRR_dom_sf"/>
</dbReference>